<keyword evidence="3" id="KW-1185">Reference proteome</keyword>
<keyword evidence="1" id="KW-0812">Transmembrane</keyword>
<keyword evidence="1" id="KW-0472">Membrane</keyword>
<dbReference type="HOGENOM" id="CLU_2140354_0_0_3"/>
<gene>
    <name evidence="2" type="ordered locus">AM1_E0073</name>
</gene>
<name>A8ZPA7_ACAM1</name>
<proteinExistence type="predicted"/>
<evidence type="ECO:0000313" key="2">
    <source>
        <dbReference type="EMBL" id="ABW32843.1"/>
    </source>
</evidence>
<accession>A8ZPA7</accession>
<evidence type="ECO:0000256" key="1">
    <source>
        <dbReference type="SAM" id="Phobius"/>
    </source>
</evidence>
<reference evidence="2 3" key="1">
    <citation type="journal article" date="2008" name="Proc. Natl. Acad. Sci. U.S.A.">
        <title>Niche adaptation and genome expansion in the chlorophyll d-producing cyanobacterium Acaryochloris marina.</title>
        <authorList>
            <person name="Swingley W.D."/>
            <person name="Chen M."/>
            <person name="Cheung P.C."/>
            <person name="Conrad A.L."/>
            <person name="Dejesa L.C."/>
            <person name="Hao J."/>
            <person name="Honchak B.M."/>
            <person name="Karbach L.E."/>
            <person name="Kurdoglu A."/>
            <person name="Lahiri S."/>
            <person name="Mastrian S.D."/>
            <person name="Miyashita H."/>
            <person name="Page L."/>
            <person name="Ramakrishna P."/>
            <person name="Satoh S."/>
            <person name="Sattley W.M."/>
            <person name="Shimada Y."/>
            <person name="Taylor H.L."/>
            <person name="Tomo T."/>
            <person name="Tsuchiya T."/>
            <person name="Wang Z.T."/>
            <person name="Raymond J."/>
            <person name="Mimuro M."/>
            <person name="Blankenship R.E."/>
            <person name="Touchman J.W."/>
        </authorList>
    </citation>
    <scope>NUCLEOTIDE SEQUENCE [LARGE SCALE GENOMIC DNA]</scope>
    <source>
        <strain evidence="3">MBIC 11017</strain>
        <plasmid evidence="3">Plasmid pREB5</plasmid>
    </source>
</reference>
<organism evidence="2 3">
    <name type="scientific">Acaryochloris marina (strain MBIC 11017)</name>
    <dbReference type="NCBI Taxonomy" id="329726"/>
    <lineage>
        <taxon>Bacteria</taxon>
        <taxon>Bacillati</taxon>
        <taxon>Cyanobacteriota</taxon>
        <taxon>Cyanophyceae</taxon>
        <taxon>Acaryochloridales</taxon>
        <taxon>Acaryochloridaceae</taxon>
        <taxon>Acaryochloris</taxon>
    </lineage>
</organism>
<protein>
    <submittedName>
        <fullName evidence="2">Uncharacterized protein</fullName>
    </submittedName>
</protein>
<keyword evidence="1" id="KW-1133">Transmembrane helix</keyword>
<keyword evidence="2" id="KW-0614">Plasmid</keyword>
<dbReference type="AlphaFoldDB" id="A8ZPA7"/>
<geneLocation type="plasmid" evidence="2 3">
    <name>pREB5</name>
</geneLocation>
<feature type="transmembrane region" description="Helical" evidence="1">
    <location>
        <begin position="20"/>
        <end position="41"/>
    </location>
</feature>
<dbReference type="RefSeq" id="WP_012168008.1">
    <property type="nucleotide sequence ID" value="NC_009930.1"/>
</dbReference>
<sequence>MSYRRYEYFVISCNPIFGIYAQIVTYTLMLVIPIIVVTYSGEGIQAAFEYKLGMRTKKSCIKKTAKYAPLLSDWCLNTSEVQAKREAERKEREYRTWLLHGGWRYAPKRTGK</sequence>
<evidence type="ECO:0000313" key="3">
    <source>
        <dbReference type="Proteomes" id="UP000000268"/>
    </source>
</evidence>
<dbReference type="EMBL" id="CP000842">
    <property type="protein sequence ID" value="ABW32843.1"/>
    <property type="molecule type" value="Genomic_DNA"/>
</dbReference>
<dbReference type="Proteomes" id="UP000000268">
    <property type="component" value="Plasmid pREB5"/>
</dbReference>
<dbReference type="KEGG" id="amr:AM1_E0073"/>